<feature type="domain" description="GCVT N-terminal" evidence="2">
    <location>
        <begin position="34"/>
        <end position="255"/>
    </location>
</feature>
<dbReference type="PANTHER" id="PTHR43757:SF2">
    <property type="entry name" value="AMINOMETHYLTRANSFERASE, MITOCHONDRIAL"/>
    <property type="match status" value="1"/>
</dbReference>
<dbReference type="InterPro" id="IPR006222">
    <property type="entry name" value="GCVT_N"/>
</dbReference>
<accession>A0ABS6T5C9</accession>
<evidence type="ECO:0000313" key="3">
    <source>
        <dbReference type="EMBL" id="MBV7380190.1"/>
    </source>
</evidence>
<gene>
    <name evidence="3" type="ORF">KJP28_14755</name>
</gene>
<comment type="caution">
    <text evidence="3">The sequence shown here is derived from an EMBL/GenBank/DDBJ whole genome shotgun (WGS) entry which is preliminary data.</text>
</comment>
<name>A0ABS6T5C9_9RHOB</name>
<keyword evidence="4" id="KW-1185">Reference proteome</keyword>
<proteinExistence type="predicted"/>
<evidence type="ECO:0000313" key="4">
    <source>
        <dbReference type="Proteomes" id="UP000756530"/>
    </source>
</evidence>
<protein>
    <submittedName>
        <fullName evidence="3">Aminomethyltransferase family protein</fullName>
    </submittedName>
</protein>
<feature type="region of interest" description="Disordered" evidence="1">
    <location>
        <begin position="447"/>
        <end position="469"/>
    </location>
</feature>
<organism evidence="3 4">
    <name type="scientific">Maritimibacter dapengensis</name>
    <dbReference type="NCBI Taxonomy" id="2836868"/>
    <lineage>
        <taxon>Bacteria</taxon>
        <taxon>Pseudomonadati</taxon>
        <taxon>Pseudomonadota</taxon>
        <taxon>Alphaproteobacteria</taxon>
        <taxon>Rhodobacterales</taxon>
        <taxon>Roseobacteraceae</taxon>
        <taxon>Maritimibacter</taxon>
    </lineage>
</organism>
<sequence>MVKSLEQVMQETNIVDHLRNSKIGMYIYPGVAPEFTNWRSEQNAWRDSVVVYDQSHHMDEVTVEGPDAAAFLSHVGINDFGNFDMGRAKHFVPVTPAGHVIGDHIIFRLDDNKYVTVGRAPTSNWIMFQAAIGKWNVKVSYDPRSDSRPDGKAIYRTHYRFQIQGPDADKIFEKINGGPVPEIKFFHVDTINIGTRKVQALRHGMAGAPGLEIWGPYADKHYIQTTIQQAAREVGVEMHFVGSRAYSTNTVESGWIPSPLPGIYTGDGMMKEYREWLTENHYEAAGSIGGSFVSDNIEDYYVNPFELGYGFYIGWKKDDFIGKDALTKMKGSESNRKKVTFEWNAEDVMKVIASSFAPGEKNYKWIDFPQPNYASSTADMVKQGDKMVGMSMFNGYSFNERCLLSLGVVDQSVEVGDVLEMTWGEPDGGSKKTSVEPHEQTTIRVRVSPTPYSTEARESYADSWRTKGS</sequence>
<dbReference type="Pfam" id="PF01571">
    <property type="entry name" value="GCV_T"/>
    <property type="match status" value="1"/>
</dbReference>
<dbReference type="Proteomes" id="UP000756530">
    <property type="component" value="Unassembled WGS sequence"/>
</dbReference>
<dbReference type="RefSeq" id="WP_218393378.1">
    <property type="nucleotide sequence ID" value="NZ_JAHUZE010000003.1"/>
</dbReference>
<reference evidence="3 4" key="1">
    <citation type="submission" date="2021-05" db="EMBL/GenBank/DDBJ databases">
        <title>Culturable bacteria isolated from Daya Bay.</title>
        <authorList>
            <person name="Zheng W."/>
            <person name="Yu S."/>
            <person name="Huang Y."/>
        </authorList>
    </citation>
    <scope>NUCLEOTIDE SEQUENCE [LARGE SCALE GENOMIC DNA]</scope>
    <source>
        <strain evidence="3 4">DP4N28-5</strain>
    </source>
</reference>
<evidence type="ECO:0000256" key="1">
    <source>
        <dbReference type="SAM" id="MobiDB-lite"/>
    </source>
</evidence>
<evidence type="ECO:0000259" key="2">
    <source>
        <dbReference type="Pfam" id="PF01571"/>
    </source>
</evidence>
<dbReference type="PANTHER" id="PTHR43757">
    <property type="entry name" value="AMINOMETHYLTRANSFERASE"/>
    <property type="match status" value="1"/>
</dbReference>
<dbReference type="InterPro" id="IPR028896">
    <property type="entry name" value="GcvT/YgfZ/DmdA"/>
</dbReference>
<dbReference type="EMBL" id="JAHUZE010000003">
    <property type="protein sequence ID" value="MBV7380190.1"/>
    <property type="molecule type" value="Genomic_DNA"/>
</dbReference>